<evidence type="ECO:0000313" key="2">
    <source>
        <dbReference type="EMBL" id="EQB07663.1"/>
    </source>
</evidence>
<feature type="transmembrane region" description="Helical" evidence="1">
    <location>
        <begin position="34"/>
        <end position="55"/>
    </location>
</feature>
<organism evidence="2 3">
    <name type="scientific">Novosphingobium lindaniclasticum LE124</name>
    <dbReference type="NCBI Taxonomy" id="1096930"/>
    <lineage>
        <taxon>Bacteria</taxon>
        <taxon>Pseudomonadati</taxon>
        <taxon>Pseudomonadota</taxon>
        <taxon>Alphaproteobacteria</taxon>
        <taxon>Sphingomonadales</taxon>
        <taxon>Sphingomonadaceae</taxon>
        <taxon>Novosphingobium</taxon>
    </lineage>
</organism>
<evidence type="ECO:0000256" key="1">
    <source>
        <dbReference type="SAM" id="Phobius"/>
    </source>
</evidence>
<name>T0H6B0_9SPHN</name>
<dbReference type="PATRIC" id="fig|1096930.3.peg.4461"/>
<keyword evidence="3" id="KW-1185">Reference proteome</keyword>
<evidence type="ECO:0000313" key="3">
    <source>
        <dbReference type="Proteomes" id="UP000015527"/>
    </source>
</evidence>
<keyword evidence="1" id="KW-0472">Membrane</keyword>
<dbReference type="RefSeq" id="WP_021236194.1">
    <property type="nucleotide sequence ID" value="NZ_ATHL01000153.1"/>
</dbReference>
<gene>
    <name evidence="2" type="ORF">L284_22655</name>
</gene>
<protein>
    <submittedName>
        <fullName evidence="2">Uncharacterized protein</fullName>
    </submittedName>
</protein>
<reference evidence="2 3" key="1">
    <citation type="journal article" date="2013" name="Genome Announc.">
        <title>Genome Sequence of Novosphingobium lindaniclasticum LE124T, Isolated from a Hexachlorocyclohexane Dumpsite.</title>
        <authorList>
            <person name="Saxena A."/>
            <person name="Nayyar N."/>
            <person name="Sangwan N."/>
            <person name="Kumari R."/>
            <person name="Khurana J.P."/>
            <person name="Lal R."/>
        </authorList>
    </citation>
    <scope>NUCLEOTIDE SEQUENCE [LARGE SCALE GENOMIC DNA]</scope>
    <source>
        <strain evidence="2 3">LE124</strain>
    </source>
</reference>
<dbReference type="EMBL" id="ATHL01000153">
    <property type="protein sequence ID" value="EQB07663.1"/>
    <property type="molecule type" value="Genomic_DNA"/>
</dbReference>
<dbReference type="AlphaFoldDB" id="T0H6B0"/>
<proteinExistence type="predicted"/>
<sequence>MFAIGCLALIVLPLAGLALGGFLAGPEGAKWGAIAGFAIALALSGVTTYALVAAARRR</sequence>
<accession>T0H6B0</accession>
<dbReference type="Proteomes" id="UP000015527">
    <property type="component" value="Unassembled WGS sequence"/>
</dbReference>
<comment type="caution">
    <text evidence="2">The sequence shown here is derived from an EMBL/GenBank/DDBJ whole genome shotgun (WGS) entry which is preliminary data.</text>
</comment>
<keyword evidence="1" id="KW-1133">Transmembrane helix</keyword>
<keyword evidence="1" id="KW-0812">Transmembrane</keyword>